<dbReference type="Gene3D" id="3.30.70.1400">
    <property type="entry name" value="Aminomethyltransferase beta-barrel domains"/>
    <property type="match status" value="1"/>
</dbReference>
<reference evidence="2" key="1">
    <citation type="submission" date="2017-05" db="EMBL/GenBank/DDBJ databases">
        <title>Complete and WGS of Bordetella genogroups.</title>
        <authorList>
            <person name="Spilker T."/>
            <person name="Lipuma J."/>
        </authorList>
    </citation>
    <scope>NUCLEOTIDE SEQUENCE [LARGE SCALE GENOMIC DNA]</scope>
    <source>
        <strain evidence="2">AU18089</strain>
    </source>
</reference>
<evidence type="ECO:0000313" key="1">
    <source>
        <dbReference type="EMBL" id="OZI22991.1"/>
    </source>
</evidence>
<dbReference type="EMBL" id="NEVK01000004">
    <property type="protein sequence ID" value="OZI22991.1"/>
    <property type="molecule type" value="Genomic_DNA"/>
</dbReference>
<sequence>MHAFFSLIATQSDGSVLCAPLPDYAVVSASGEDALPFLHGQLTQDVASLPPDTARLAGYCTAKGRLLATMVLWLAQPAVDAAAAPDASRAYALVRRDLADALVKRLSMFVLRAKAKLAIAPLHAAGVRCEPAALPALQAALGGDLPVTPWQRVELPSGTWIAAPSAGAAPRWWWIASDEQLARAQAAGLANEFAACDPDQWRSADLAAGLPWISAATQDLFIPQTLNLDLIGGVNFTKGCYPGQEVVARSHYRGTVKRRAAYGRLASQGDAPAPGTDIYDAGQPQEPCGRVIDASRDGVLFEIALSALAAGELRIGSPDGPHIAVAPLPYALMEGPGD</sequence>
<dbReference type="GO" id="GO:0016226">
    <property type="term" value="P:iron-sulfur cluster assembly"/>
    <property type="evidence" value="ECO:0007669"/>
    <property type="project" value="TreeGrafter"/>
</dbReference>
<proteinExistence type="predicted"/>
<dbReference type="Gene3D" id="3.30.70.1630">
    <property type="match status" value="1"/>
</dbReference>
<dbReference type="NCBIfam" id="TIGR03317">
    <property type="entry name" value="ygfZ_signature"/>
    <property type="match status" value="1"/>
</dbReference>
<dbReference type="Proteomes" id="UP000216947">
    <property type="component" value="Unassembled WGS sequence"/>
</dbReference>
<dbReference type="AlphaFoldDB" id="A0A261RDH4"/>
<dbReference type="SUPFAM" id="SSF103025">
    <property type="entry name" value="Folate-binding domain"/>
    <property type="match status" value="1"/>
</dbReference>
<dbReference type="InterPro" id="IPR045179">
    <property type="entry name" value="YgfZ/GcvT"/>
</dbReference>
<keyword evidence="2" id="KW-1185">Reference proteome</keyword>
<evidence type="ECO:0000313" key="2">
    <source>
        <dbReference type="Proteomes" id="UP000216947"/>
    </source>
</evidence>
<dbReference type="RefSeq" id="WP_094796758.1">
    <property type="nucleotide sequence ID" value="NZ_NEVK01000004.1"/>
</dbReference>
<accession>A0A261RDH4</accession>
<gene>
    <name evidence="1" type="ORF">CAL19_08705</name>
</gene>
<comment type="caution">
    <text evidence="1">The sequence shown here is derived from an EMBL/GenBank/DDBJ whole genome shotgun (WGS) entry which is preliminary data.</text>
</comment>
<dbReference type="PANTHER" id="PTHR22602">
    <property type="entry name" value="TRANSFERASE CAF17, MITOCHONDRIAL-RELATED"/>
    <property type="match status" value="1"/>
</dbReference>
<protein>
    <submittedName>
        <fullName evidence="1">Folate-binding protein YgfZ</fullName>
    </submittedName>
</protein>
<dbReference type="InterPro" id="IPR017703">
    <property type="entry name" value="YgfZ/GCV_T_CS"/>
</dbReference>
<name>A0A261RDH4_9BORD</name>
<organism evidence="1 2">
    <name type="scientific">Bordetella genomosp. 7</name>
    <dbReference type="NCBI Taxonomy" id="1416805"/>
    <lineage>
        <taxon>Bacteria</taxon>
        <taxon>Pseudomonadati</taxon>
        <taxon>Pseudomonadota</taxon>
        <taxon>Betaproteobacteria</taxon>
        <taxon>Burkholderiales</taxon>
        <taxon>Alcaligenaceae</taxon>
        <taxon>Bordetella</taxon>
    </lineage>
</organism>
<dbReference type="Gene3D" id="2.40.30.160">
    <property type="match status" value="1"/>
</dbReference>
<dbReference type="PANTHER" id="PTHR22602:SF0">
    <property type="entry name" value="TRANSFERASE CAF17, MITOCHONDRIAL-RELATED"/>
    <property type="match status" value="1"/>
</dbReference>